<comment type="function">
    <text evidence="4">Regulatory protein of the TOL plasmid xyl operons. XylS activates the xylXYZLTEGFJQKIH operon required for the degradation of toluene, m-xylene and p-xylene.</text>
</comment>
<reference evidence="6 7" key="1">
    <citation type="journal article" date="2020" name="FEMS Microbiol. Ecol.">
        <title>Temporal dynamics of bacterial communities during seed development and maturation.</title>
        <authorList>
            <person name="Chesneau G."/>
            <person name="Torres-Cortes G."/>
            <person name="Briand M."/>
            <person name="Darrasse A."/>
            <person name="Preveaux A."/>
            <person name="Marais C."/>
            <person name="Jacques M.A."/>
            <person name="Shade A."/>
            <person name="Barret M."/>
        </authorList>
    </citation>
    <scope>NUCLEOTIDE SEQUENCE [LARGE SCALE GENOMIC DNA]</scope>
    <source>
        <strain evidence="6 7">CFBP13723</strain>
    </source>
</reference>
<dbReference type="RefSeq" id="WP_191945539.1">
    <property type="nucleotide sequence ID" value="NZ_JACYNP010000011.1"/>
</dbReference>
<comment type="caution">
    <text evidence="6">The sequence shown here is derived from an EMBL/GenBank/DDBJ whole genome shotgun (WGS) entry which is preliminary data.</text>
</comment>
<sequence length="157" mass="17676">MSEVCAATIPSPGINETRQAPHVIETDVSFAERLDIRLTQPGKVKAILSSWQARAAKKLLMDNLDRSITIATVAKECSLSRSHFSRAFRNTTGHSPRDWLQTARLARAKELLELTDFSVSHVGFECGFADQPHFTRTFAKKIGMTPAKWRLENRPRQ</sequence>
<dbReference type="Proteomes" id="UP000625247">
    <property type="component" value="Unassembled WGS sequence"/>
</dbReference>
<dbReference type="InterPro" id="IPR009057">
    <property type="entry name" value="Homeodomain-like_sf"/>
</dbReference>
<keyword evidence="7" id="KW-1185">Reference proteome</keyword>
<dbReference type="PROSITE" id="PS01124">
    <property type="entry name" value="HTH_ARAC_FAMILY_2"/>
    <property type="match status" value="1"/>
</dbReference>
<dbReference type="Gene3D" id="1.10.10.60">
    <property type="entry name" value="Homeodomain-like"/>
    <property type="match status" value="2"/>
</dbReference>
<keyword evidence="3" id="KW-0804">Transcription</keyword>
<keyword evidence="2" id="KW-0238">DNA-binding</keyword>
<evidence type="ECO:0000256" key="1">
    <source>
        <dbReference type="ARBA" id="ARBA00023015"/>
    </source>
</evidence>
<proteinExistence type="predicted"/>
<dbReference type="PANTHER" id="PTHR46796">
    <property type="entry name" value="HTH-TYPE TRANSCRIPTIONAL ACTIVATOR RHAS-RELATED"/>
    <property type="match status" value="1"/>
</dbReference>
<dbReference type="SUPFAM" id="SSF46689">
    <property type="entry name" value="Homeodomain-like"/>
    <property type="match status" value="2"/>
</dbReference>
<gene>
    <name evidence="6" type="ORF">IFT62_20875</name>
</gene>
<dbReference type="PANTHER" id="PTHR46796:SF14">
    <property type="entry name" value="TRANSCRIPTIONAL REGULATORY PROTEIN"/>
    <property type="match status" value="1"/>
</dbReference>
<name>A0ABR9ADT1_9PSED</name>
<protein>
    <submittedName>
        <fullName evidence="6">Helix-turn-helix transcriptional regulator</fullName>
    </submittedName>
</protein>
<feature type="domain" description="HTH araC/xylS-type" evidence="5">
    <location>
        <begin position="54"/>
        <end position="152"/>
    </location>
</feature>
<evidence type="ECO:0000256" key="3">
    <source>
        <dbReference type="ARBA" id="ARBA00023163"/>
    </source>
</evidence>
<dbReference type="InterPro" id="IPR050204">
    <property type="entry name" value="AraC_XylS_family_regulators"/>
</dbReference>
<dbReference type="Pfam" id="PF12833">
    <property type="entry name" value="HTH_18"/>
    <property type="match status" value="1"/>
</dbReference>
<dbReference type="EMBL" id="JACYNP010000011">
    <property type="protein sequence ID" value="MBD8123663.1"/>
    <property type="molecule type" value="Genomic_DNA"/>
</dbReference>
<evidence type="ECO:0000259" key="5">
    <source>
        <dbReference type="PROSITE" id="PS01124"/>
    </source>
</evidence>
<accession>A0ABR9ADT1</accession>
<dbReference type="PRINTS" id="PR00032">
    <property type="entry name" value="HTHARAC"/>
</dbReference>
<dbReference type="SMART" id="SM00342">
    <property type="entry name" value="HTH_ARAC"/>
    <property type="match status" value="1"/>
</dbReference>
<organism evidence="6 7">
    <name type="scientific">Pseudomonas lutea</name>
    <dbReference type="NCBI Taxonomy" id="243924"/>
    <lineage>
        <taxon>Bacteria</taxon>
        <taxon>Pseudomonadati</taxon>
        <taxon>Pseudomonadota</taxon>
        <taxon>Gammaproteobacteria</taxon>
        <taxon>Pseudomonadales</taxon>
        <taxon>Pseudomonadaceae</taxon>
        <taxon>Pseudomonas</taxon>
    </lineage>
</organism>
<evidence type="ECO:0000313" key="7">
    <source>
        <dbReference type="Proteomes" id="UP000625247"/>
    </source>
</evidence>
<keyword evidence="1" id="KW-0805">Transcription regulation</keyword>
<dbReference type="InterPro" id="IPR018060">
    <property type="entry name" value="HTH_AraC"/>
</dbReference>
<evidence type="ECO:0000313" key="6">
    <source>
        <dbReference type="EMBL" id="MBD8123663.1"/>
    </source>
</evidence>
<dbReference type="InterPro" id="IPR020449">
    <property type="entry name" value="Tscrpt_reg_AraC-type_HTH"/>
</dbReference>
<evidence type="ECO:0000256" key="4">
    <source>
        <dbReference type="ARBA" id="ARBA00037345"/>
    </source>
</evidence>
<evidence type="ECO:0000256" key="2">
    <source>
        <dbReference type="ARBA" id="ARBA00023125"/>
    </source>
</evidence>